<evidence type="ECO:0000259" key="1">
    <source>
        <dbReference type="Pfam" id="PF08388"/>
    </source>
</evidence>
<accession>A0ABX9NAU4</accession>
<keyword evidence="2" id="KW-0548">Nucleotidyltransferase</keyword>
<dbReference type="Pfam" id="PF08388">
    <property type="entry name" value="GIIM"/>
    <property type="match status" value="1"/>
</dbReference>
<dbReference type="RefSeq" id="WP_276308527.1">
    <property type="nucleotide sequence ID" value="NZ_NIPK01000040.1"/>
</dbReference>
<dbReference type="EMBL" id="NIPK01000040">
    <property type="protein sequence ID" value="RIZ49074.1"/>
    <property type="molecule type" value="Genomic_DNA"/>
</dbReference>
<name>A0ABX9NAU4_9STAP</name>
<sequence length="128" mass="15609">RTLRKITKRNRPGTFKEIITEINQVMRGWINYFGRGFIRGFIETTPSWLNRRLRQLILKRWKRVKTKYKMLRQYGLDHNSAMRIAQSRKKYWRLSNTHEVHRALTTKQLYKWGLIPLAQLAELAYARY</sequence>
<keyword evidence="2" id="KW-0808">Transferase</keyword>
<dbReference type="Proteomes" id="UP000266198">
    <property type="component" value="Unassembled WGS sequence"/>
</dbReference>
<evidence type="ECO:0000313" key="2">
    <source>
        <dbReference type="EMBL" id="RIZ49074.1"/>
    </source>
</evidence>
<proteinExistence type="predicted"/>
<feature type="non-terminal residue" evidence="2">
    <location>
        <position position="1"/>
    </location>
</feature>
<comment type="caution">
    <text evidence="2">The sequence shown here is derived from an EMBL/GenBank/DDBJ whole genome shotgun (WGS) entry which is preliminary data.</text>
</comment>
<keyword evidence="2" id="KW-0695">RNA-directed DNA polymerase</keyword>
<gene>
    <name evidence="2" type="ORF">CDL68_12445</name>
</gene>
<organism evidence="2 3">
    <name type="scientific">Staphylococcus delphini</name>
    <dbReference type="NCBI Taxonomy" id="53344"/>
    <lineage>
        <taxon>Bacteria</taxon>
        <taxon>Bacillati</taxon>
        <taxon>Bacillota</taxon>
        <taxon>Bacilli</taxon>
        <taxon>Bacillales</taxon>
        <taxon>Staphylococcaceae</taxon>
        <taxon>Staphylococcus</taxon>
        <taxon>Staphylococcus intermedius group</taxon>
    </lineage>
</organism>
<reference evidence="2 3" key="1">
    <citation type="submission" date="2017-06" db="EMBL/GenBank/DDBJ databases">
        <title>Identification of a new gene, sdsY, involved in staphylococcal internalization in non-professional phagocytic cells (NPPCs).</title>
        <authorList>
            <person name="Maali Y."/>
            <person name="Martins-Simoes P."/>
            <person name="Trouillet-Assant S."/>
            <person name="Laurent F."/>
            <person name="Diot A."/>
            <person name="Verhoeven P."/>
            <person name="Bouvard D."/>
            <person name="Vandenesch F."/>
            <person name="Bes M."/>
        </authorList>
    </citation>
    <scope>NUCLEOTIDE SEQUENCE [LARGE SCALE GENOMIC DNA]</scope>
    <source>
        <strain evidence="2 3">Heidy</strain>
    </source>
</reference>
<dbReference type="GO" id="GO:0003964">
    <property type="term" value="F:RNA-directed DNA polymerase activity"/>
    <property type="evidence" value="ECO:0007669"/>
    <property type="project" value="UniProtKB-KW"/>
</dbReference>
<evidence type="ECO:0000313" key="3">
    <source>
        <dbReference type="Proteomes" id="UP000266198"/>
    </source>
</evidence>
<feature type="domain" description="Group II intron maturase-specific" evidence="1">
    <location>
        <begin position="1"/>
        <end position="75"/>
    </location>
</feature>
<protein>
    <submittedName>
        <fullName evidence="2">Group II intron reverse transcriptase/maturase</fullName>
    </submittedName>
</protein>
<keyword evidence="3" id="KW-1185">Reference proteome</keyword>
<dbReference type="InterPro" id="IPR013597">
    <property type="entry name" value="Mat_intron_G2"/>
</dbReference>